<dbReference type="InterPro" id="IPR035973">
    <property type="entry name" value="Cyt_c_oxidase_su3-like_sf"/>
</dbReference>
<keyword evidence="5 7" id="KW-1133">Transmembrane helix</keyword>
<dbReference type="PANTHER" id="PTHR11403">
    <property type="entry name" value="CYTOCHROME C OXIDASE SUBUNIT III"/>
    <property type="match status" value="1"/>
</dbReference>
<feature type="transmembrane region" description="Helical" evidence="7">
    <location>
        <begin position="144"/>
        <end position="167"/>
    </location>
</feature>
<comment type="similarity">
    <text evidence="2">Belongs to the cytochrome c oxidase subunit 3 family.</text>
</comment>
<evidence type="ECO:0000259" key="8">
    <source>
        <dbReference type="PROSITE" id="PS50253"/>
    </source>
</evidence>
<evidence type="ECO:0000256" key="7">
    <source>
        <dbReference type="SAM" id="Phobius"/>
    </source>
</evidence>
<accession>A0A6J6VDM6</accession>
<feature type="transmembrane region" description="Helical" evidence="7">
    <location>
        <begin position="188"/>
        <end position="207"/>
    </location>
</feature>
<protein>
    <submittedName>
        <fullName evidence="9">Unannotated protein</fullName>
    </submittedName>
</protein>
<dbReference type="Pfam" id="PF00510">
    <property type="entry name" value="COX3"/>
    <property type="match status" value="1"/>
</dbReference>
<sequence length="209" mass="23222">MAQVALPVTHDTDVHMDEHDHHAPSAGVSNTKLAMWVFLSSDCLFFGAFITTYLLYRNRNLSGPTPRSLYNIPFTSVTSFILLMSSLTMVLALAAIQRGDHRLFRVWVVATAAFGMLFIGGQVFEFTEFYREGLTLSTNVSGSIFFVATGIHGLHVTIGIIWLLSLWGMSAQGKLGKENSEAVEISGLYWHFVDVVWIVIFAVVYLIPT</sequence>
<keyword evidence="6 7" id="KW-0472">Membrane</keyword>
<dbReference type="InterPro" id="IPR013833">
    <property type="entry name" value="Cyt_c_oxidase_su3_a-hlx"/>
</dbReference>
<evidence type="ECO:0000313" key="9">
    <source>
        <dbReference type="EMBL" id="CAB4770491.1"/>
    </source>
</evidence>
<feature type="transmembrane region" description="Helical" evidence="7">
    <location>
        <begin position="33"/>
        <end position="56"/>
    </location>
</feature>
<dbReference type="GO" id="GO:0019646">
    <property type="term" value="P:aerobic electron transport chain"/>
    <property type="evidence" value="ECO:0007669"/>
    <property type="project" value="InterPro"/>
</dbReference>
<evidence type="ECO:0000256" key="1">
    <source>
        <dbReference type="ARBA" id="ARBA00004651"/>
    </source>
</evidence>
<feature type="transmembrane region" description="Helical" evidence="7">
    <location>
        <begin position="76"/>
        <end position="96"/>
    </location>
</feature>
<dbReference type="InterPro" id="IPR024791">
    <property type="entry name" value="Cyt_c/ubiquinol_Oxase_su3"/>
</dbReference>
<dbReference type="SUPFAM" id="SSF81452">
    <property type="entry name" value="Cytochrome c oxidase subunit III-like"/>
    <property type="match status" value="1"/>
</dbReference>
<keyword evidence="3" id="KW-1003">Cell membrane</keyword>
<organism evidence="9">
    <name type="scientific">freshwater metagenome</name>
    <dbReference type="NCBI Taxonomy" id="449393"/>
    <lineage>
        <taxon>unclassified sequences</taxon>
        <taxon>metagenomes</taxon>
        <taxon>ecological metagenomes</taxon>
    </lineage>
</organism>
<evidence type="ECO:0000256" key="2">
    <source>
        <dbReference type="ARBA" id="ARBA00010581"/>
    </source>
</evidence>
<dbReference type="InterPro" id="IPR000298">
    <property type="entry name" value="Cyt_c_oxidase-like_su3"/>
</dbReference>
<keyword evidence="4 7" id="KW-0812">Transmembrane</keyword>
<evidence type="ECO:0000256" key="3">
    <source>
        <dbReference type="ARBA" id="ARBA00022475"/>
    </source>
</evidence>
<dbReference type="Gene3D" id="1.20.120.80">
    <property type="entry name" value="Cytochrome c oxidase, subunit III, four-helix bundle"/>
    <property type="match status" value="1"/>
</dbReference>
<dbReference type="PROSITE" id="PS50253">
    <property type="entry name" value="COX3"/>
    <property type="match status" value="1"/>
</dbReference>
<dbReference type="EMBL" id="CAEZZU010000017">
    <property type="protein sequence ID" value="CAB4770491.1"/>
    <property type="molecule type" value="Genomic_DNA"/>
</dbReference>
<evidence type="ECO:0000256" key="6">
    <source>
        <dbReference type="ARBA" id="ARBA00023136"/>
    </source>
</evidence>
<dbReference type="GO" id="GO:0005886">
    <property type="term" value="C:plasma membrane"/>
    <property type="evidence" value="ECO:0007669"/>
    <property type="project" value="UniProtKB-SubCell"/>
</dbReference>
<evidence type="ECO:0000256" key="4">
    <source>
        <dbReference type="ARBA" id="ARBA00022692"/>
    </source>
</evidence>
<dbReference type="AlphaFoldDB" id="A0A6J6VDM6"/>
<name>A0A6J6VDM6_9ZZZZ</name>
<dbReference type="PANTHER" id="PTHR11403:SF2">
    <property type="entry name" value="CYTOCHROME BO(3) UBIQUINOL OXIDASE SUBUNIT 3"/>
    <property type="match status" value="1"/>
</dbReference>
<evidence type="ECO:0000313" key="10">
    <source>
        <dbReference type="EMBL" id="CAB4948127.1"/>
    </source>
</evidence>
<evidence type="ECO:0000256" key="5">
    <source>
        <dbReference type="ARBA" id="ARBA00022989"/>
    </source>
</evidence>
<gene>
    <name evidence="9" type="ORF">UFOPK2925_00240</name>
    <name evidence="10" type="ORF">UFOPK3789_00510</name>
</gene>
<dbReference type="EMBL" id="CAFBNL010000019">
    <property type="protein sequence ID" value="CAB4948127.1"/>
    <property type="molecule type" value="Genomic_DNA"/>
</dbReference>
<dbReference type="FunFam" id="1.20.120.80:FF:000001">
    <property type="entry name" value="Cytochrome (Ubi)quinol oxidase subunit III"/>
    <property type="match status" value="1"/>
</dbReference>
<reference evidence="9" key="1">
    <citation type="submission" date="2020-05" db="EMBL/GenBank/DDBJ databases">
        <authorList>
            <person name="Chiriac C."/>
            <person name="Salcher M."/>
            <person name="Ghai R."/>
            <person name="Kavagutti S V."/>
        </authorList>
    </citation>
    <scope>NUCLEOTIDE SEQUENCE</scope>
</reference>
<feature type="domain" description="Heme-copper oxidase subunit III family profile" evidence="8">
    <location>
        <begin position="1"/>
        <end position="209"/>
    </location>
</feature>
<proteinExistence type="inferred from homology"/>
<feature type="transmembrane region" description="Helical" evidence="7">
    <location>
        <begin position="103"/>
        <end position="124"/>
    </location>
</feature>
<comment type="subcellular location">
    <subcellularLocation>
        <location evidence="1">Cell membrane</location>
        <topology evidence="1">Multi-pass membrane protein</topology>
    </subcellularLocation>
</comment>
<dbReference type="GO" id="GO:0004129">
    <property type="term" value="F:cytochrome-c oxidase activity"/>
    <property type="evidence" value="ECO:0007669"/>
    <property type="project" value="InterPro"/>
</dbReference>